<evidence type="ECO:0000256" key="4">
    <source>
        <dbReference type="ARBA" id="ARBA00022840"/>
    </source>
</evidence>
<evidence type="ECO:0000256" key="1">
    <source>
        <dbReference type="ARBA" id="ARBA00006820"/>
    </source>
</evidence>
<reference evidence="7 8" key="1">
    <citation type="submission" date="2020-04" db="EMBL/GenBank/DDBJ databases">
        <authorList>
            <person name="Laetsch R D."/>
            <person name="Stevens L."/>
            <person name="Kumar S."/>
            <person name="Blaxter L. M."/>
        </authorList>
    </citation>
    <scope>NUCLEOTIDE SEQUENCE [LARGE SCALE GENOMIC DNA]</scope>
</reference>
<dbReference type="Proteomes" id="UP000494206">
    <property type="component" value="Unassembled WGS sequence"/>
</dbReference>
<evidence type="ECO:0000256" key="3">
    <source>
        <dbReference type="ARBA" id="ARBA00022741"/>
    </source>
</evidence>
<dbReference type="PANTHER" id="PTHR12241">
    <property type="entry name" value="TUBULIN POLYGLUTAMYLASE"/>
    <property type="match status" value="1"/>
</dbReference>
<dbReference type="PROSITE" id="PS51221">
    <property type="entry name" value="TTL"/>
    <property type="match status" value="1"/>
</dbReference>
<dbReference type="Gene3D" id="3.30.470.20">
    <property type="entry name" value="ATP-grasp fold, B domain"/>
    <property type="match status" value="1"/>
</dbReference>
<comment type="similarity">
    <text evidence="1">Belongs to the tubulin--tyrosine ligase family.</text>
</comment>
<accession>A0A8S1ECY6</accession>
<dbReference type="Pfam" id="PF03133">
    <property type="entry name" value="TTL"/>
    <property type="match status" value="1"/>
</dbReference>
<dbReference type="InterPro" id="IPR004344">
    <property type="entry name" value="TTL/TTLL_fam"/>
</dbReference>
<comment type="caution">
    <text evidence="7">The sequence shown here is derived from an EMBL/GenBank/DDBJ whole genome shotgun (WGS) entry which is preliminary data.</text>
</comment>
<dbReference type="GO" id="GO:0000226">
    <property type="term" value="P:microtubule cytoskeleton organization"/>
    <property type="evidence" value="ECO:0007669"/>
    <property type="project" value="TreeGrafter"/>
</dbReference>
<dbReference type="OrthoDB" id="2016263at2759"/>
<dbReference type="Pfam" id="PF10154">
    <property type="entry name" value="Fy-3"/>
    <property type="match status" value="1"/>
</dbReference>
<keyword evidence="2" id="KW-0436">Ligase</keyword>
<keyword evidence="8" id="KW-1185">Reference proteome</keyword>
<organism evidence="7 8">
    <name type="scientific">Caenorhabditis bovis</name>
    <dbReference type="NCBI Taxonomy" id="2654633"/>
    <lineage>
        <taxon>Eukaryota</taxon>
        <taxon>Metazoa</taxon>
        <taxon>Ecdysozoa</taxon>
        <taxon>Nematoda</taxon>
        <taxon>Chromadorea</taxon>
        <taxon>Rhabditida</taxon>
        <taxon>Rhabditina</taxon>
        <taxon>Rhabditomorpha</taxon>
        <taxon>Rhabditoidea</taxon>
        <taxon>Rhabditidae</taxon>
        <taxon>Peloderinae</taxon>
        <taxon>Caenorhabditis</taxon>
    </lineage>
</organism>
<protein>
    <recommendedName>
        <fullName evidence="5">Tubulin--tyrosine ligase-like protein 5</fullName>
    </recommendedName>
</protein>
<dbReference type="PANTHER" id="PTHR12241:SF145">
    <property type="entry name" value="TUBULIN POLYGLUTAMYLASE TTLL5"/>
    <property type="match status" value="1"/>
</dbReference>
<dbReference type="GO" id="GO:0019098">
    <property type="term" value="P:reproductive behavior"/>
    <property type="evidence" value="ECO:0007669"/>
    <property type="project" value="UniProtKB-ARBA"/>
</dbReference>
<keyword evidence="4" id="KW-0067">ATP-binding</keyword>
<evidence type="ECO:0000256" key="5">
    <source>
        <dbReference type="ARBA" id="ARBA00041448"/>
    </source>
</evidence>
<dbReference type="GO" id="GO:0070740">
    <property type="term" value="F:tubulin-glutamic acid ligase activity"/>
    <property type="evidence" value="ECO:0007669"/>
    <property type="project" value="TreeGrafter"/>
</dbReference>
<dbReference type="InterPro" id="IPR019311">
    <property type="entry name" value="Fy-3"/>
</dbReference>
<dbReference type="AlphaFoldDB" id="A0A8S1ECY6"/>
<evidence type="ECO:0000256" key="2">
    <source>
        <dbReference type="ARBA" id="ARBA00022598"/>
    </source>
</evidence>
<keyword evidence="3" id="KW-0547">Nucleotide-binding</keyword>
<dbReference type="GO" id="GO:0005524">
    <property type="term" value="F:ATP binding"/>
    <property type="evidence" value="ECO:0007669"/>
    <property type="project" value="UniProtKB-KW"/>
</dbReference>
<sequence>MLEQFKTVLPNIEVLQGLDKECTIEIPVPLLPNTDINDYVGAVRSTETGKFVSIDDTREQLKKFIVNRTEQYEDQESESILQDFFSHRNRYLPDGIRGSSPKCLSKSRTFAEKFTYVVSKCSSQNLLTLMQMECCMKKQMSEMIRARNWEVQQVSSRCEKIMCEDLEDIHPHKVSMLNEKLRQIYRTYSLQVSELCESQRIKYRKAVESLCYHGSLPAELVDEIDINDVSIPGENEEENIEGINESFTIYIGAQLKSMHNACLVTVNNITDLCKTSENDWTISTRLEMATKLYGRNLGAVILLVPPDPMHHVNSSSKFYNICEQSTELHFEPLADQLNQIAQSIRKANEWRVECSESAGAEKPIRADSTFSVGDVYCTKHSNLHKIQIAFHLVVDESLQTQEISSRHPCLNGIRNIIRMTSHYGITSIHLPLFLIEKPDESTTVAWCIKRAEMVYKCVKGYLMEVCSGTNLDCLPHYNVHFVLPSGLSPSIYASISNIKFKLHPDNYLEEYFTELEIIDLKMSPNKDSGLENKLGDGDNAENGQCIVQRRRKYKSSDYMLFTADALQHISDDSKSLDKYTWLGERLRLSFKMNRSNSKLVRTMLHSHGFLQCSSKNPMATVIWSGAPVKTPKMRELLPWQRLNQFPRTTELTKKDRLYENIARAQSIFGEAFDFIPEFYVTPREMGKMKEAFDKLHRDVNEKRAKYNYPGEFIVKPTNSRQGKGIFFANKIEDIPTEYPLLVSRYLADPLLVNKHKFDLRIYVAVTSFYPLVCYVYSEGLARLASMPYDSSISSTESNEYIHLTNYSINKNSTSFVRNESMSSEDLGHKWTLGALLRYVECEGHDAKLLMIRIEDIIVKSLLSIQNSVATASKTALRFVGTNFELFGFDILVDNSLKPWLLEVNLSPSLACDAPLDSLIKTRLVADLLNLACIPLIERRIIDSLTPTLRMSNENGNQDDAEPLEMDPKCVKTIKRRPLGIKRSVLNRRYASGSSLLITPAEQKMDQIIRKAKAENERRGDFVRVFPRTNTWDLYSPLMEDLGTDDYDQRLYEEIIDNDNKDEISEELSEDFHDVMMQCAVYPTFESIPENIRKIISSWYVDAGEYTKKITQEGEIYASKLPTVRPSARLRTKSCAEFYEERRVEMLKKREADQVLAKQFKIPLVVKALSIYLLKYVHINTA</sequence>
<comment type="catalytic activity">
    <reaction evidence="6">
        <text>L-glutamyl-[protein] + L-glutamate + ATP = gamma-L-glutamyl-L-glutamyl-[protein] + ADP + phosphate + H(+)</text>
        <dbReference type="Rhea" id="RHEA:60144"/>
        <dbReference type="Rhea" id="RHEA-COMP:10208"/>
        <dbReference type="Rhea" id="RHEA-COMP:15517"/>
        <dbReference type="ChEBI" id="CHEBI:15378"/>
        <dbReference type="ChEBI" id="CHEBI:29973"/>
        <dbReference type="ChEBI" id="CHEBI:29985"/>
        <dbReference type="ChEBI" id="CHEBI:30616"/>
        <dbReference type="ChEBI" id="CHEBI:43474"/>
        <dbReference type="ChEBI" id="CHEBI:143622"/>
        <dbReference type="ChEBI" id="CHEBI:456216"/>
    </reaction>
    <physiologicalReaction direction="left-to-right" evidence="6">
        <dbReference type="Rhea" id="RHEA:60145"/>
    </physiologicalReaction>
</comment>
<dbReference type="GO" id="GO:0015631">
    <property type="term" value="F:tubulin binding"/>
    <property type="evidence" value="ECO:0007669"/>
    <property type="project" value="TreeGrafter"/>
</dbReference>
<name>A0A8S1ECY6_9PELO</name>
<evidence type="ECO:0000256" key="6">
    <source>
        <dbReference type="ARBA" id="ARBA00049274"/>
    </source>
</evidence>
<dbReference type="EMBL" id="CADEPM010000001">
    <property type="protein sequence ID" value="CAB3397998.1"/>
    <property type="molecule type" value="Genomic_DNA"/>
</dbReference>
<gene>
    <name evidence="7" type="ORF">CBOVIS_LOCUS1331</name>
</gene>
<evidence type="ECO:0000313" key="8">
    <source>
        <dbReference type="Proteomes" id="UP000494206"/>
    </source>
</evidence>
<dbReference type="SUPFAM" id="SSF56059">
    <property type="entry name" value="Glutathione synthetase ATP-binding domain-like"/>
    <property type="match status" value="1"/>
</dbReference>
<dbReference type="GO" id="GO:0036064">
    <property type="term" value="C:ciliary basal body"/>
    <property type="evidence" value="ECO:0007669"/>
    <property type="project" value="TreeGrafter"/>
</dbReference>
<evidence type="ECO:0000313" key="7">
    <source>
        <dbReference type="EMBL" id="CAB3397998.1"/>
    </source>
</evidence>
<proteinExistence type="inferred from homology"/>